<name>A0A0F9NBP0_9ZZZZ</name>
<gene>
    <name evidence="1" type="ORF">LCGC14_0986460</name>
</gene>
<organism evidence="1">
    <name type="scientific">marine sediment metagenome</name>
    <dbReference type="NCBI Taxonomy" id="412755"/>
    <lineage>
        <taxon>unclassified sequences</taxon>
        <taxon>metagenomes</taxon>
        <taxon>ecological metagenomes</taxon>
    </lineage>
</organism>
<sequence>MSFIVQDVYEPQYMEQMLGSFMQVKIDNLVHKGLLDYFWFAFDGHSITAERKEWGDLMSNLARLEKQLRTASNHADEVLLIAEGVPVPLAGGEVALFQMGKNDKYLRRTKISGMKYASIMAYIWQLKRVANITTYFTSTIQGTAWALKTFVEASQKVESQVLQHHVRTRAVKWQTNPRVETLMAIKDKEGYVVGEKKAMELDEQIGSLWNIASMAPEAVSQVCEGIGIATARRLIYAIKGK</sequence>
<accession>A0A0F9NBP0</accession>
<proteinExistence type="predicted"/>
<dbReference type="AlphaFoldDB" id="A0A0F9NBP0"/>
<comment type="caution">
    <text evidence="1">The sequence shown here is derived from an EMBL/GenBank/DDBJ whole genome shotgun (WGS) entry which is preliminary data.</text>
</comment>
<reference evidence="1" key="1">
    <citation type="journal article" date="2015" name="Nature">
        <title>Complex archaea that bridge the gap between prokaryotes and eukaryotes.</title>
        <authorList>
            <person name="Spang A."/>
            <person name="Saw J.H."/>
            <person name="Jorgensen S.L."/>
            <person name="Zaremba-Niedzwiedzka K."/>
            <person name="Martijn J."/>
            <person name="Lind A.E."/>
            <person name="van Eijk R."/>
            <person name="Schleper C."/>
            <person name="Guy L."/>
            <person name="Ettema T.J."/>
        </authorList>
    </citation>
    <scope>NUCLEOTIDE SEQUENCE</scope>
</reference>
<dbReference type="EMBL" id="LAZR01003716">
    <property type="protein sequence ID" value="KKN15404.1"/>
    <property type="molecule type" value="Genomic_DNA"/>
</dbReference>
<protein>
    <recommendedName>
        <fullName evidence="2">ERCC4 domain-containing protein</fullName>
    </recommendedName>
</protein>
<evidence type="ECO:0008006" key="2">
    <source>
        <dbReference type="Google" id="ProtNLM"/>
    </source>
</evidence>
<evidence type="ECO:0000313" key="1">
    <source>
        <dbReference type="EMBL" id="KKN15404.1"/>
    </source>
</evidence>
<dbReference type="Gene3D" id="3.40.50.10130">
    <property type="match status" value="1"/>
</dbReference>